<organism evidence="3 4">
    <name type="scientific">Arachis hypogaea</name>
    <name type="common">Peanut</name>
    <dbReference type="NCBI Taxonomy" id="3818"/>
    <lineage>
        <taxon>Eukaryota</taxon>
        <taxon>Viridiplantae</taxon>
        <taxon>Streptophyta</taxon>
        <taxon>Embryophyta</taxon>
        <taxon>Tracheophyta</taxon>
        <taxon>Spermatophyta</taxon>
        <taxon>Magnoliopsida</taxon>
        <taxon>eudicotyledons</taxon>
        <taxon>Gunneridae</taxon>
        <taxon>Pentapetalae</taxon>
        <taxon>rosids</taxon>
        <taxon>fabids</taxon>
        <taxon>Fabales</taxon>
        <taxon>Fabaceae</taxon>
        <taxon>Papilionoideae</taxon>
        <taxon>50 kb inversion clade</taxon>
        <taxon>dalbergioids sensu lato</taxon>
        <taxon>Dalbergieae</taxon>
        <taxon>Pterocarpus clade</taxon>
        <taxon>Arachis</taxon>
    </lineage>
</organism>
<reference evidence="3 4" key="1">
    <citation type="submission" date="2019-01" db="EMBL/GenBank/DDBJ databases">
        <title>Sequencing of cultivated peanut Arachis hypogaea provides insights into genome evolution and oil improvement.</title>
        <authorList>
            <person name="Chen X."/>
        </authorList>
    </citation>
    <scope>NUCLEOTIDE SEQUENCE [LARGE SCALE GENOMIC DNA]</scope>
    <source>
        <strain evidence="4">cv. Fuhuasheng</strain>
        <tissue evidence="3">Leaves</tissue>
    </source>
</reference>
<keyword evidence="1" id="KW-0812">Transmembrane</keyword>
<sequence length="210" mass="24394">MCRLFMEHEKQMNNHLLPEEIEEFLGNLTRANRFFFSDRWSKLHLGSNPAERSTRDQKLLKKEQDVSFVLSGRLESKEMVNIFKIIMYLRNTVSIHPISSDPGSDMVPKDELDNSNKILFLNKNLFFGLFHLLILKRSSITLDSQGGALAATIKGGFVLLILFSFVVFLFSVMFYLFSCSYCMIIWIKAMNYSMHLSPCLKEIFLIEKEN</sequence>
<keyword evidence="1" id="KW-0472">Membrane</keyword>
<dbReference type="EMBL" id="SDMP01000015">
    <property type="protein sequence ID" value="RYR09094.1"/>
    <property type="molecule type" value="Genomic_DNA"/>
</dbReference>
<evidence type="ECO:0000256" key="1">
    <source>
        <dbReference type="SAM" id="Phobius"/>
    </source>
</evidence>
<evidence type="ECO:0000313" key="4">
    <source>
        <dbReference type="Proteomes" id="UP000289738"/>
    </source>
</evidence>
<keyword evidence="1" id="KW-1133">Transmembrane helix</keyword>
<comment type="caution">
    <text evidence="3">The sequence shown here is derived from an EMBL/GenBank/DDBJ whole genome shotgun (WGS) entry which is preliminary data.</text>
</comment>
<dbReference type="Pfam" id="PF05695">
    <property type="entry name" value="Ycf2"/>
    <property type="match status" value="1"/>
</dbReference>
<protein>
    <recommendedName>
        <fullName evidence="2">Ycf2 N-terminal domain-containing protein</fullName>
    </recommendedName>
</protein>
<name>A0A444Z4X9_ARAHY</name>
<feature type="transmembrane region" description="Helical" evidence="1">
    <location>
        <begin position="155"/>
        <end position="187"/>
    </location>
</feature>
<dbReference type="STRING" id="3818.A0A444Z4X9"/>
<dbReference type="InterPro" id="IPR056777">
    <property type="entry name" value="Ycf2_N"/>
</dbReference>
<gene>
    <name evidence="3" type="ORF">Ahy_B05g077178</name>
</gene>
<evidence type="ECO:0000313" key="3">
    <source>
        <dbReference type="EMBL" id="RYR09094.1"/>
    </source>
</evidence>
<evidence type="ECO:0000259" key="2">
    <source>
        <dbReference type="Pfam" id="PF05695"/>
    </source>
</evidence>
<proteinExistence type="predicted"/>
<feature type="transmembrane region" description="Helical" evidence="1">
    <location>
        <begin position="118"/>
        <end position="135"/>
    </location>
</feature>
<accession>A0A444Z4X9</accession>
<dbReference type="AlphaFoldDB" id="A0A444Z4X9"/>
<feature type="domain" description="Ycf2 N-terminal" evidence="2">
    <location>
        <begin position="1"/>
        <end position="134"/>
    </location>
</feature>
<dbReference type="Proteomes" id="UP000289738">
    <property type="component" value="Chromosome B05"/>
</dbReference>
<keyword evidence="4" id="KW-1185">Reference proteome</keyword>